<dbReference type="InterPro" id="IPR011330">
    <property type="entry name" value="Glyco_hydro/deAcase_b/a-brl"/>
</dbReference>
<dbReference type="InterPro" id="IPR050248">
    <property type="entry name" value="Polysacc_deacetylase_ArnD"/>
</dbReference>
<dbReference type="OrthoDB" id="9812065at2"/>
<dbReference type="GO" id="GO:0005975">
    <property type="term" value="P:carbohydrate metabolic process"/>
    <property type="evidence" value="ECO:0007669"/>
    <property type="project" value="InterPro"/>
</dbReference>
<dbReference type="Pfam" id="PF01522">
    <property type="entry name" value="Polysacc_deac_1"/>
    <property type="match status" value="1"/>
</dbReference>
<dbReference type="NCBIfam" id="TIGR02884">
    <property type="entry name" value="spore_pdaA"/>
    <property type="match status" value="1"/>
</dbReference>
<protein>
    <submittedName>
        <fullName evidence="3">Delta-lactam-biosynthetic de-N-acetylase</fullName>
    </submittedName>
</protein>
<evidence type="ECO:0000256" key="1">
    <source>
        <dbReference type="SAM" id="Coils"/>
    </source>
</evidence>
<dbReference type="InterPro" id="IPR014235">
    <property type="entry name" value="Spore_PdaA"/>
</dbReference>
<dbReference type="InterPro" id="IPR002509">
    <property type="entry name" value="NODB_dom"/>
</dbReference>
<accession>A0A7C8GS87</accession>
<gene>
    <name evidence="3" type="primary">pdaA</name>
    <name evidence="3" type="ORF">F9U64_15265</name>
</gene>
<reference evidence="3 4" key="1">
    <citation type="submission" date="2019-10" db="EMBL/GenBank/DDBJ databases">
        <title>Gracilibacillus sp. nov. isolated from rice seeds.</title>
        <authorList>
            <person name="He S."/>
        </authorList>
    </citation>
    <scope>NUCLEOTIDE SEQUENCE [LARGE SCALE GENOMIC DNA]</scope>
    <source>
        <strain evidence="3 4">TD8</strain>
    </source>
</reference>
<sequence>MQKLYVILLIGVISALMPLEISAASYGWGYKKATDHQPPEVGKYKAILDKYNSIYLDPSGDKHVYLTFDNGYEAGFTEQILDVLKKENVPATFFLTGHYVEDKPDLVKRMLKEGHIIGNHSDTHRDFTKLSKEELKEDIEILTNKLKKVDKDAVVQYVRPPKGTFNEQSLQWANELGYTHVFWSLAFVDWNEGQEKGWEYAYNQVIDQIHPGAIILMHTVSEDNADGLAPIIKELKKQGYKFKSLDDLMLKNLLPKEVIGL</sequence>
<name>A0A7C8GS87_9BACI</name>
<organism evidence="3 4">
    <name type="scientific">Gracilibacillus oryzae</name>
    <dbReference type="NCBI Taxonomy" id="1672701"/>
    <lineage>
        <taxon>Bacteria</taxon>
        <taxon>Bacillati</taxon>
        <taxon>Bacillota</taxon>
        <taxon>Bacilli</taxon>
        <taxon>Bacillales</taxon>
        <taxon>Bacillaceae</taxon>
        <taxon>Gracilibacillus</taxon>
    </lineage>
</organism>
<dbReference type="EMBL" id="WEID01000076">
    <property type="protein sequence ID" value="KAB8129367.1"/>
    <property type="molecule type" value="Genomic_DNA"/>
</dbReference>
<feature type="coiled-coil region" evidence="1">
    <location>
        <begin position="125"/>
        <end position="152"/>
    </location>
</feature>
<evidence type="ECO:0000313" key="3">
    <source>
        <dbReference type="EMBL" id="KAB8129367.1"/>
    </source>
</evidence>
<evidence type="ECO:0000313" key="4">
    <source>
        <dbReference type="Proteomes" id="UP000480246"/>
    </source>
</evidence>
<dbReference type="Proteomes" id="UP000480246">
    <property type="component" value="Unassembled WGS sequence"/>
</dbReference>
<dbReference type="GO" id="GO:0016020">
    <property type="term" value="C:membrane"/>
    <property type="evidence" value="ECO:0007669"/>
    <property type="project" value="TreeGrafter"/>
</dbReference>
<proteinExistence type="predicted"/>
<dbReference type="PANTHER" id="PTHR10587">
    <property type="entry name" value="GLYCOSYL TRANSFERASE-RELATED"/>
    <property type="match status" value="1"/>
</dbReference>
<dbReference type="SUPFAM" id="SSF88713">
    <property type="entry name" value="Glycoside hydrolase/deacetylase"/>
    <property type="match status" value="1"/>
</dbReference>
<feature type="domain" description="NodB homology" evidence="2">
    <location>
        <begin position="62"/>
        <end position="243"/>
    </location>
</feature>
<keyword evidence="4" id="KW-1185">Reference proteome</keyword>
<dbReference type="CDD" id="cd10948">
    <property type="entry name" value="CE4_BsPdaA_like"/>
    <property type="match status" value="1"/>
</dbReference>
<dbReference type="PANTHER" id="PTHR10587:SF78">
    <property type="entry name" value="PEPTIDOGLYCAN-N-ACETYLMURAMIC ACID DEACETYLASE PDAA"/>
    <property type="match status" value="1"/>
</dbReference>
<keyword evidence="1" id="KW-0175">Coiled coil</keyword>
<comment type="caution">
    <text evidence="3">The sequence shown here is derived from an EMBL/GenBank/DDBJ whole genome shotgun (WGS) entry which is preliminary data.</text>
</comment>
<dbReference type="AlphaFoldDB" id="A0A7C8GS87"/>
<dbReference type="RefSeq" id="WP_153405432.1">
    <property type="nucleotide sequence ID" value="NZ_ML762436.1"/>
</dbReference>
<evidence type="ECO:0000259" key="2">
    <source>
        <dbReference type="PROSITE" id="PS51677"/>
    </source>
</evidence>
<dbReference type="GO" id="GO:0016810">
    <property type="term" value="F:hydrolase activity, acting on carbon-nitrogen (but not peptide) bonds"/>
    <property type="evidence" value="ECO:0007669"/>
    <property type="project" value="InterPro"/>
</dbReference>
<dbReference type="PROSITE" id="PS51677">
    <property type="entry name" value="NODB"/>
    <property type="match status" value="1"/>
</dbReference>
<dbReference type="Gene3D" id="3.20.20.370">
    <property type="entry name" value="Glycoside hydrolase/deacetylase"/>
    <property type="match status" value="1"/>
</dbReference>